<name>A0ABW2NE90_9BACL</name>
<accession>A0ABW2NE90</accession>
<dbReference type="Gene3D" id="3.90.226.10">
    <property type="entry name" value="2-enoyl-CoA Hydratase, Chain A, domain 1"/>
    <property type="match status" value="1"/>
</dbReference>
<reference evidence="4" key="1">
    <citation type="journal article" date="2019" name="Int. J. Syst. Evol. Microbiol.">
        <title>The Global Catalogue of Microorganisms (GCM) 10K type strain sequencing project: providing services to taxonomists for standard genome sequencing and annotation.</title>
        <authorList>
            <consortium name="The Broad Institute Genomics Platform"/>
            <consortium name="The Broad Institute Genome Sequencing Center for Infectious Disease"/>
            <person name="Wu L."/>
            <person name="Ma J."/>
        </authorList>
    </citation>
    <scope>NUCLEOTIDE SEQUENCE [LARGE SCALE GENOMIC DNA]</scope>
    <source>
        <strain evidence="4">JCM 4738</strain>
    </source>
</reference>
<dbReference type="RefSeq" id="WP_157296211.1">
    <property type="nucleotide sequence ID" value="NZ_JBHTCT010000005.1"/>
</dbReference>
<gene>
    <name evidence="3" type="ORF">ACFQQH_03220</name>
</gene>
<protein>
    <submittedName>
        <fullName evidence="3">Enoyl-CoA hydratase/isomerase family protein</fullName>
    </submittedName>
</protein>
<dbReference type="Proteomes" id="UP001596483">
    <property type="component" value="Unassembled WGS sequence"/>
</dbReference>
<dbReference type="PANTHER" id="PTHR43802:SF1">
    <property type="entry name" value="IP11341P-RELATED"/>
    <property type="match status" value="1"/>
</dbReference>
<dbReference type="InterPro" id="IPR018376">
    <property type="entry name" value="Enoyl-CoA_hyd/isom_CS"/>
</dbReference>
<evidence type="ECO:0000256" key="1">
    <source>
        <dbReference type="ARBA" id="ARBA00005254"/>
    </source>
</evidence>
<comment type="similarity">
    <text evidence="1 2">Belongs to the enoyl-CoA hydratase/isomerase family.</text>
</comment>
<evidence type="ECO:0000313" key="3">
    <source>
        <dbReference type="EMBL" id="MFC7364175.1"/>
    </source>
</evidence>
<keyword evidence="4" id="KW-1185">Reference proteome</keyword>
<sequence>MTNNFIDLEDQKGVRFITINRPDSLNALNYDVIQQLEDVLRESQYNESVRTIVIKGNGKAFCAGDDLRGMGTEQQPVPKGNRKRAELGYGRVITAIRSIDKPVIAQVHGYALGAGCDIALACDLVYAAEDTRFGLVFAKRGLVAGTVLLPKLVGYQKACEYLFLGEQFSVTEAKRIGLVNEICSNDELTGAVKDLAERLATAPTAAIGLIKRAINESIGASIEESVRHQNNAIASSYTTHDYEEGKKAFQEKREPVYLGR</sequence>
<dbReference type="Gene3D" id="1.10.12.10">
    <property type="entry name" value="Lyase 2-enoyl-coa Hydratase, Chain A, domain 2"/>
    <property type="match status" value="1"/>
</dbReference>
<dbReference type="InterPro" id="IPR029045">
    <property type="entry name" value="ClpP/crotonase-like_dom_sf"/>
</dbReference>
<dbReference type="Pfam" id="PF00378">
    <property type="entry name" value="ECH_1"/>
    <property type="match status" value="1"/>
</dbReference>
<dbReference type="EMBL" id="JBHTCT010000005">
    <property type="protein sequence ID" value="MFC7364175.1"/>
    <property type="molecule type" value="Genomic_DNA"/>
</dbReference>
<dbReference type="PROSITE" id="PS00166">
    <property type="entry name" value="ENOYL_COA_HYDRATASE"/>
    <property type="match status" value="1"/>
</dbReference>
<evidence type="ECO:0000313" key="4">
    <source>
        <dbReference type="Proteomes" id="UP001596483"/>
    </source>
</evidence>
<comment type="caution">
    <text evidence="3">The sequence shown here is derived from an EMBL/GenBank/DDBJ whole genome shotgun (WGS) entry which is preliminary data.</text>
</comment>
<organism evidence="3 4">
    <name type="scientific">Bhargavaea changchunensis</name>
    <dbReference type="NCBI Taxonomy" id="2134037"/>
    <lineage>
        <taxon>Bacteria</taxon>
        <taxon>Bacillati</taxon>
        <taxon>Bacillota</taxon>
        <taxon>Bacilli</taxon>
        <taxon>Bacillales</taxon>
        <taxon>Caryophanaceae</taxon>
        <taxon>Bhargavaea</taxon>
    </lineage>
</organism>
<proteinExistence type="inferred from homology"/>
<dbReference type="InterPro" id="IPR001753">
    <property type="entry name" value="Enoyl-CoA_hydra/iso"/>
</dbReference>
<dbReference type="PANTHER" id="PTHR43802">
    <property type="entry name" value="ENOYL-COA HYDRATASE"/>
    <property type="match status" value="1"/>
</dbReference>
<evidence type="ECO:0000256" key="2">
    <source>
        <dbReference type="RuleBase" id="RU003707"/>
    </source>
</evidence>
<dbReference type="SUPFAM" id="SSF52096">
    <property type="entry name" value="ClpP/crotonase"/>
    <property type="match status" value="1"/>
</dbReference>
<dbReference type="InterPro" id="IPR014748">
    <property type="entry name" value="Enoyl-CoA_hydra_C"/>
</dbReference>
<dbReference type="CDD" id="cd06558">
    <property type="entry name" value="crotonase-like"/>
    <property type="match status" value="1"/>
</dbReference>